<keyword evidence="6" id="KW-1185">Reference proteome</keyword>
<gene>
    <name evidence="5" type="ORF">AWC17_29015</name>
</gene>
<reference evidence="5 6" key="1">
    <citation type="submission" date="2016-01" db="EMBL/GenBank/DDBJ databases">
        <title>The new phylogeny of the genus Mycobacterium.</title>
        <authorList>
            <person name="Tarcisio F."/>
            <person name="Conor M."/>
            <person name="Antonella G."/>
            <person name="Elisabetta G."/>
            <person name="Giulia F.S."/>
            <person name="Sara T."/>
            <person name="Anna F."/>
            <person name="Clotilde B."/>
            <person name="Roberto B."/>
            <person name="Veronica D.S."/>
            <person name="Fabio R."/>
            <person name="Monica P."/>
            <person name="Olivier J."/>
            <person name="Enrico T."/>
            <person name="Nicola S."/>
        </authorList>
    </citation>
    <scope>NUCLEOTIDE SEQUENCE [LARGE SCALE GENOMIC DNA]</scope>
    <source>
        <strain evidence="5 6">DSM 44803</strain>
    </source>
</reference>
<dbReference type="STRING" id="244292.ABW17_15405"/>
<dbReference type="AlphaFoldDB" id="A0A0F5NFA8"/>
<evidence type="ECO:0000256" key="4">
    <source>
        <dbReference type="ARBA" id="ARBA00023157"/>
    </source>
</evidence>
<accession>A0A0F5NFA8</accession>
<evidence type="ECO:0000256" key="1">
    <source>
        <dbReference type="ARBA" id="ARBA00007534"/>
    </source>
</evidence>
<evidence type="ECO:0000313" key="5">
    <source>
        <dbReference type="EMBL" id="ORW27668.1"/>
    </source>
</evidence>
<evidence type="ECO:0000256" key="2">
    <source>
        <dbReference type="ARBA" id="ARBA00022487"/>
    </source>
</evidence>
<organism evidence="5 6">
    <name type="scientific">Mycobacterium nebraskense</name>
    <dbReference type="NCBI Taxonomy" id="244292"/>
    <lineage>
        <taxon>Bacteria</taxon>
        <taxon>Bacillati</taxon>
        <taxon>Actinomycetota</taxon>
        <taxon>Actinomycetes</taxon>
        <taxon>Mycobacteriales</taxon>
        <taxon>Mycobacteriaceae</taxon>
        <taxon>Mycobacterium</taxon>
    </lineage>
</organism>
<keyword evidence="3" id="KW-0378">Hydrolase</keyword>
<keyword evidence="2" id="KW-0719">Serine esterase</keyword>
<dbReference type="InterPro" id="IPR000675">
    <property type="entry name" value="Cutinase/axe"/>
</dbReference>
<proteinExistence type="inferred from homology"/>
<comment type="similarity">
    <text evidence="1">Belongs to the cutinase family.</text>
</comment>
<dbReference type="InterPro" id="IPR029058">
    <property type="entry name" value="AB_hydrolase_fold"/>
</dbReference>
<dbReference type="GO" id="GO:0052689">
    <property type="term" value="F:carboxylic ester hydrolase activity"/>
    <property type="evidence" value="ECO:0007669"/>
    <property type="project" value="UniProtKB-KW"/>
</dbReference>
<dbReference type="PANTHER" id="PTHR33630">
    <property type="entry name" value="CUTINASE RV1984C-RELATED-RELATED"/>
    <property type="match status" value="1"/>
</dbReference>
<sequence length="208" mass="21504">MLAPFWALPVAPIAAAAPCPDVEVVFARGTNEPPGVGRIGQSFVDSLRSHVGGKSLSVYPVDYPATTDFPRAVDGISDAGTHVQHMAVSCPRTRMVLGGYSQGAAVMGFVTESAVPDGVHLIQALQPMPAEVSNHVAAVALFGKPSGQFMNILNEPPVTIGAPYAAKTIELCVPGDPVCSDAGNPAAHRQYVEAGMVDQAADFAAGRL</sequence>
<dbReference type="Gene3D" id="3.40.50.1820">
    <property type="entry name" value="alpha/beta hydrolase"/>
    <property type="match status" value="1"/>
</dbReference>
<name>A0A0F5NFA8_9MYCO</name>
<comment type="caution">
    <text evidence="5">The sequence shown here is derived from an EMBL/GenBank/DDBJ whole genome shotgun (WGS) entry which is preliminary data.</text>
</comment>
<dbReference type="SUPFAM" id="SSF53474">
    <property type="entry name" value="alpha/beta-Hydrolases"/>
    <property type="match status" value="1"/>
</dbReference>
<dbReference type="PANTHER" id="PTHR33630:SF9">
    <property type="entry name" value="CUTINASE 4"/>
    <property type="match status" value="1"/>
</dbReference>
<keyword evidence="4" id="KW-1015">Disulfide bond</keyword>
<evidence type="ECO:0000256" key="3">
    <source>
        <dbReference type="ARBA" id="ARBA00022801"/>
    </source>
</evidence>
<protein>
    <submittedName>
        <fullName evidence="5">Cutinase</fullName>
    </submittedName>
</protein>
<dbReference type="Proteomes" id="UP000193781">
    <property type="component" value="Unassembled WGS sequence"/>
</dbReference>
<dbReference type="RefSeq" id="WP_046183638.1">
    <property type="nucleotide sequence ID" value="NZ_JACKSS010000100.1"/>
</dbReference>
<evidence type="ECO:0000313" key="6">
    <source>
        <dbReference type="Proteomes" id="UP000193781"/>
    </source>
</evidence>
<dbReference type="SMART" id="SM01110">
    <property type="entry name" value="Cutinase"/>
    <property type="match status" value="1"/>
</dbReference>
<dbReference type="Pfam" id="PF01083">
    <property type="entry name" value="Cutinase"/>
    <property type="match status" value="1"/>
</dbReference>
<dbReference type="EMBL" id="LQPH01000076">
    <property type="protein sequence ID" value="ORW27668.1"/>
    <property type="molecule type" value="Genomic_DNA"/>
</dbReference>